<protein>
    <recommendedName>
        <fullName evidence="4">Carboxypeptidase-like regulatory domain-containing protein</fullName>
    </recommendedName>
</protein>
<dbReference type="EMBL" id="PPSL01000007">
    <property type="protein sequence ID" value="PQJ09153.1"/>
    <property type="molecule type" value="Genomic_DNA"/>
</dbReference>
<dbReference type="Proteomes" id="UP000239872">
    <property type="component" value="Unassembled WGS sequence"/>
</dbReference>
<evidence type="ECO:0000313" key="3">
    <source>
        <dbReference type="Proteomes" id="UP000239872"/>
    </source>
</evidence>
<dbReference type="InterPro" id="IPR008969">
    <property type="entry name" value="CarboxyPept-like_regulatory"/>
</dbReference>
<dbReference type="OrthoDB" id="9757908at2"/>
<accession>A0A2S7SQH1</accession>
<name>A0A2S7SQH1_9BACT</name>
<dbReference type="Pfam" id="PF13620">
    <property type="entry name" value="CarboxypepD_reg"/>
    <property type="match status" value="1"/>
</dbReference>
<keyword evidence="1" id="KW-0732">Signal</keyword>
<dbReference type="AlphaFoldDB" id="A0A2S7SQH1"/>
<dbReference type="SUPFAM" id="SSF49464">
    <property type="entry name" value="Carboxypeptidase regulatory domain-like"/>
    <property type="match status" value="1"/>
</dbReference>
<comment type="caution">
    <text evidence="2">The sequence shown here is derived from an EMBL/GenBank/DDBJ whole genome shotgun (WGS) entry which is preliminary data.</text>
</comment>
<evidence type="ECO:0000256" key="1">
    <source>
        <dbReference type="SAM" id="SignalP"/>
    </source>
</evidence>
<organism evidence="2 3">
    <name type="scientific">Flavipsychrobacter stenotrophus</name>
    <dbReference type="NCBI Taxonomy" id="2077091"/>
    <lineage>
        <taxon>Bacteria</taxon>
        <taxon>Pseudomonadati</taxon>
        <taxon>Bacteroidota</taxon>
        <taxon>Chitinophagia</taxon>
        <taxon>Chitinophagales</taxon>
        <taxon>Chitinophagaceae</taxon>
        <taxon>Flavipsychrobacter</taxon>
    </lineage>
</organism>
<keyword evidence="3" id="KW-1185">Reference proteome</keyword>
<feature type="chain" id="PRO_5015523016" description="Carboxypeptidase-like regulatory domain-containing protein" evidence="1">
    <location>
        <begin position="20"/>
        <end position="123"/>
    </location>
</feature>
<sequence length="123" mass="13869">MNTKLLTSLLLVATLPARAQELYGIVTDTRREPLTNATVRILQNTKMIAGTITDFNGVYNLKLPDTGTYEIETTYIGYQTQRANKTVAGSKQTIANFFLAQRFESLHPYNTRQCGKKQLTNKH</sequence>
<proteinExistence type="predicted"/>
<evidence type="ECO:0000313" key="2">
    <source>
        <dbReference type="EMBL" id="PQJ09153.1"/>
    </source>
</evidence>
<reference evidence="2 3" key="1">
    <citation type="submission" date="2018-01" db="EMBL/GenBank/DDBJ databases">
        <title>A novel member of the phylum Bacteroidetes isolated from glacier ice.</title>
        <authorList>
            <person name="Liu Q."/>
            <person name="Xin Y.-H."/>
        </authorList>
    </citation>
    <scope>NUCLEOTIDE SEQUENCE [LARGE SCALE GENOMIC DNA]</scope>
    <source>
        <strain evidence="2 3">RB1R16</strain>
    </source>
</reference>
<feature type="signal peptide" evidence="1">
    <location>
        <begin position="1"/>
        <end position="19"/>
    </location>
</feature>
<evidence type="ECO:0008006" key="4">
    <source>
        <dbReference type="Google" id="ProtNLM"/>
    </source>
</evidence>
<gene>
    <name evidence="2" type="ORF">CJD36_020395</name>
</gene>
<dbReference type="RefSeq" id="WP_105041058.1">
    <property type="nucleotide sequence ID" value="NZ_PPSL01000007.1"/>
</dbReference>
<dbReference type="Gene3D" id="2.60.40.1120">
    <property type="entry name" value="Carboxypeptidase-like, regulatory domain"/>
    <property type="match status" value="1"/>
</dbReference>